<feature type="transmembrane region" description="Helical" evidence="6">
    <location>
        <begin position="383"/>
        <end position="404"/>
    </location>
</feature>
<comment type="subcellular location">
    <subcellularLocation>
        <location evidence="1">Cell membrane</location>
        <topology evidence="1">Multi-pass membrane protein</topology>
    </subcellularLocation>
</comment>
<evidence type="ECO:0000313" key="9">
    <source>
        <dbReference type="Proteomes" id="UP000242972"/>
    </source>
</evidence>
<dbReference type="PROSITE" id="PS50850">
    <property type="entry name" value="MFS"/>
    <property type="match status" value="1"/>
</dbReference>
<feature type="transmembrane region" description="Helical" evidence="6">
    <location>
        <begin position="293"/>
        <end position="312"/>
    </location>
</feature>
<feature type="transmembrane region" description="Helical" evidence="6">
    <location>
        <begin position="318"/>
        <end position="342"/>
    </location>
</feature>
<dbReference type="AlphaFoldDB" id="A0A2T2XLI3"/>
<dbReference type="Pfam" id="PF00083">
    <property type="entry name" value="Sugar_tr"/>
    <property type="match status" value="2"/>
</dbReference>
<feature type="transmembrane region" description="Helical" evidence="6">
    <location>
        <begin position="47"/>
        <end position="70"/>
    </location>
</feature>
<evidence type="ECO:0000256" key="1">
    <source>
        <dbReference type="ARBA" id="ARBA00004651"/>
    </source>
</evidence>
<gene>
    <name evidence="8" type="ORF">C7B46_01380</name>
</gene>
<evidence type="ECO:0000256" key="3">
    <source>
        <dbReference type="ARBA" id="ARBA00022692"/>
    </source>
</evidence>
<feature type="transmembrane region" description="Helical" evidence="6">
    <location>
        <begin position="111"/>
        <end position="129"/>
    </location>
</feature>
<evidence type="ECO:0000256" key="5">
    <source>
        <dbReference type="ARBA" id="ARBA00023136"/>
    </source>
</evidence>
<dbReference type="InterPro" id="IPR003663">
    <property type="entry name" value="Sugar/inositol_transpt"/>
</dbReference>
<evidence type="ECO:0000259" key="7">
    <source>
        <dbReference type="PROSITE" id="PS50850"/>
    </source>
</evidence>
<dbReference type="Gene3D" id="1.20.1250.20">
    <property type="entry name" value="MFS general substrate transporter like domains"/>
    <property type="match status" value="2"/>
</dbReference>
<proteinExistence type="predicted"/>
<evidence type="ECO:0000313" key="8">
    <source>
        <dbReference type="EMBL" id="PSR35347.1"/>
    </source>
</evidence>
<feature type="transmembrane region" description="Helical" evidence="6">
    <location>
        <begin position="141"/>
        <end position="164"/>
    </location>
</feature>
<dbReference type="InterPro" id="IPR036259">
    <property type="entry name" value="MFS_trans_sf"/>
</dbReference>
<dbReference type="CDD" id="cd17316">
    <property type="entry name" value="MFS_SV2_like"/>
    <property type="match status" value="1"/>
</dbReference>
<reference evidence="8 9" key="1">
    <citation type="journal article" date="2014" name="BMC Genomics">
        <title>Comparison of environmental and isolate Sulfobacillus genomes reveals diverse carbon, sulfur, nitrogen, and hydrogen metabolisms.</title>
        <authorList>
            <person name="Justice N.B."/>
            <person name="Norman A."/>
            <person name="Brown C.T."/>
            <person name="Singh A."/>
            <person name="Thomas B.C."/>
            <person name="Banfield J.F."/>
        </authorList>
    </citation>
    <scope>NUCLEOTIDE SEQUENCE [LARGE SCALE GENOMIC DNA]</scope>
    <source>
        <strain evidence="8">AMDSBA4</strain>
    </source>
</reference>
<dbReference type="PANTHER" id="PTHR23508">
    <property type="entry name" value="CARBOXYLIC ACID TRANSPORTER PROTEIN HOMOLOG"/>
    <property type="match status" value="1"/>
</dbReference>
<dbReference type="GO" id="GO:0005886">
    <property type="term" value="C:plasma membrane"/>
    <property type="evidence" value="ECO:0007669"/>
    <property type="project" value="UniProtKB-SubCell"/>
</dbReference>
<dbReference type="PANTHER" id="PTHR23508:SF10">
    <property type="entry name" value="CARBOXYLIC ACID TRANSPORTER PROTEIN HOMOLOG"/>
    <property type="match status" value="1"/>
</dbReference>
<organism evidence="8 9">
    <name type="scientific">Sulfobacillus benefaciens</name>
    <dbReference type="NCBI Taxonomy" id="453960"/>
    <lineage>
        <taxon>Bacteria</taxon>
        <taxon>Bacillati</taxon>
        <taxon>Bacillota</taxon>
        <taxon>Clostridia</taxon>
        <taxon>Eubacteriales</taxon>
        <taxon>Clostridiales Family XVII. Incertae Sedis</taxon>
        <taxon>Sulfobacillus</taxon>
    </lineage>
</organism>
<dbReference type="InterPro" id="IPR005829">
    <property type="entry name" value="Sugar_transporter_CS"/>
</dbReference>
<evidence type="ECO:0000256" key="6">
    <source>
        <dbReference type="SAM" id="Phobius"/>
    </source>
</evidence>
<feature type="transmembrane region" description="Helical" evidence="6">
    <location>
        <begin position="82"/>
        <end position="105"/>
    </location>
</feature>
<feature type="transmembrane region" description="Helical" evidence="6">
    <location>
        <begin position="261"/>
        <end position="281"/>
    </location>
</feature>
<feature type="transmembrane region" description="Helical" evidence="6">
    <location>
        <begin position="225"/>
        <end position="249"/>
    </location>
</feature>
<dbReference type="InterPro" id="IPR020846">
    <property type="entry name" value="MFS_dom"/>
</dbReference>
<accession>A0A2T2XLI3</accession>
<dbReference type="SUPFAM" id="SSF103473">
    <property type="entry name" value="MFS general substrate transporter"/>
    <property type="match status" value="1"/>
</dbReference>
<dbReference type="Proteomes" id="UP000242972">
    <property type="component" value="Unassembled WGS sequence"/>
</dbReference>
<dbReference type="InterPro" id="IPR005828">
    <property type="entry name" value="MFS_sugar_transport-like"/>
</dbReference>
<protein>
    <recommendedName>
        <fullName evidence="7">Major facilitator superfamily (MFS) profile domain-containing protein</fullName>
    </recommendedName>
</protein>
<feature type="domain" description="Major facilitator superfamily (MFS) profile" evidence="7">
    <location>
        <begin position="16"/>
        <end position="409"/>
    </location>
</feature>
<comment type="caution">
    <text evidence="8">The sequence shown here is derived from an EMBL/GenBank/DDBJ whole genome shotgun (WGS) entry which is preliminary data.</text>
</comment>
<dbReference type="PROSITE" id="PS00217">
    <property type="entry name" value="SUGAR_TRANSPORT_2"/>
    <property type="match status" value="1"/>
</dbReference>
<dbReference type="PRINTS" id="PR00171">
    <property type="entry name" value="SUGRTRNSPORT"/>
</dbReference>
<name>A0A2T2XLI3_9FIRM</name>
<feature type="transmembrane region" description="Helical" evidence="6">
    <location>
        <begin position="21"/>
        <end position="41"/>
    </location>
</feature>
<keyword evidence="2" id="KW-0813">Transport</keyword>
<keyword evidence="4 6" id="KW-1133">Transmembrane helix</keyword>
<dbReference type="GO" id="GO:0046943">
    <property type="term" value="F:carboxylic acid transmembrane transporter activity"/>
    <property type="evidence" value="ECO:0007669"/>
    <property type="project" value="TreeGrafter"/>
</dbReference>
<evidence type="ECO:0000256" key="2">
    <source>
        <dbReference type="ARBA" id="ARBA00022448"/>
    </source>
</evidence>
<dbReference type="EMBL" id="PXYW01000002">
    <property type="protein sequence ID" value="PSR35347.1"/>
    <property type="molecule type" value="Genomic_DNA"/>
</dbReference>
<feature type="transmembrane region" description="Helical" evidence="6">
    <location>
        <begin position="354"/>
        <end position="377"/>
    </location>
</feature>
<sequence>MGSSLSDPDIRLLKRIRTVSSLGILLDGYNLSVIAVALVPLTVQFRLGAAATGLLASAMLLGSIAGGLTAGILADRFGRKTLLIWDLIIFMIFSLASAFLFSYIWLVLARFIVGLAVGADYAISPTYLAEFAPRQTRGYQLGYVWLAWSVGAVLSFGLGAAIVGWMPPQLSWRVLFALALIPAAIGLLMRRQLPESPHWLKYGTKKKADHPTKVSSRVTGLGRAWLLSLVPWFLMDFSTYGLGLLLPLLLKSNGLTSSTGAILGTGLAALFGGLGSVWAMFQLDRRGRIALQVRGFLWSGIGLWILAIMLWVDFKVFAVLLGGLMIVNLLNGTGPGTTCGIIPAEVFPTPMRATALGVSTAVSRVGAIAGVFLLGFIEVRFGLGGVLATTGVAAVLGSFLSWVWRIEPNQSALPDIQGEAAALIVHSDIEKK</sequence>
<evidence type="ECO:0000256" key="4">
    <source>
        <dbReference type="ARBA" id="ARBA00022989"/>
    </source>
</evidence>
<keyword evidence="3 6" id="KW-0812">Transmembrane</keyword>
<feature type="transmembrane region" description="Helical" evidence="6">
    <location>
        <begin position="170"/>
        <end position="189"/>
    </location>
</feature>
<keyword evidence="5 6" id="KW-0472">Membrane</keyword>